<feature type="transmembrane region" description="Helical" evidence="1">
    <location>
        <begin position="69"/>
        <end position="93"/>
    </location>
</feature>
<dbReference type="RefSeq" id="WP_131761424.1">
    <property type="nucleotide sequence ID" value="NZ_CAACUY010000165.1"/>
</dbReference>
<evidence type="ECO:0008006" key="4">
    <source>
        <dbReference type="Google" id="ProtNLM"/>
    </source>
</evidence>
<sequence>MNEAVPRRPALGIGPDGTYTRTGQVFAFVLGLLTTFVFLPLVVVAALLYTNAENRFATNDVQGGRRLVIWSWLSITVLPLLVAGAIAVVVAAIRAATG</sequence>
<evidence type="ECO:0000313" key="3">
    <source>
        <dbReference type="Proteomes" id="UP001597063"/>
    </source>
</evidence>
<proteinExistence type="predicted"/>
<dbReference type="EMBL" id="JBHTGP010000013">
    <property type="protein sequence ID" value="MFD0687678.1"/>
    <property type="molecule type" value="Genomic_DNA"/>
</dbReference>
<dbReference type="Proteomes" id="UP001597063">
    <property type="component" value="Unassembled WGS sequence"/>
</dbReference>
<keyword evidence="1" id="KW-0472">Membrane</keyword>
<comment type="caution">
    <text evidence="2">The sequence shown here is derived from an EMBL/GenBank/DDBJ whole genome shotgun (WGS) entry which is preliminary data.</text>
</comment>
<evidence type="ECO:0000313" key="2">
    <source>
        <dbReference type="EMBL" id="MFD0687678.1"/>
    </source>
</evidence>
<keyword evidence="1" id="KW-1133">Transmembrane helix</keyword>
<feature type="transmembrane region" description="Helical" evidence="1">
    <location>
        <begin position="25"/>
        <end position="49"/>
    </location>
</feature>
<evidence type="ECO:0000256" key="1">
    <source>
        <dbReference type="SAM" id="Phobius"/>
    </source>
</evidence>
<keyword evidence="1" id="KW-0812">Transmembrane</keyword>
<accession>A0ABW2XMG0</accession>
<reference evidence="3" key="1">
    <citation type="journal article" date="2019" name="Int. J. Syst. Evol. Microbiol.">
        <title>The Global Catalogue of Microorganisms (GCM) 10K type strain sequencing project: providing services to taxonomists for standard genome sequencing and annotation.</title>
        <authorList>
            <consortium name="The Broad Institute Genomics Platform"/>
            <consortium name="The Broad Institute Genome Sequencing Center for Infectious Disease"/>
            <person name="Wu L."/>
            <person name="Ma J."/>
        </authorList>
    </citation>
    <scope>NUCLEOTIDE SEQUENCE [LARGE SCALE GENOMIC DNA]</scope>
    <source>
        <strain evidence="3">JCM 9371</strain>
    </source>
</reference>
<protein>
    <recommendedName>
        <fullName evidence="4">DUF4190 domain-containing protein</fullName>
    </recommendedName>
</protein>
<name>A0ABW2XMG0_9ACTN</name>
<gene>
    <name evidence="2" type="ORF">ACFQZM_24500</name>
</gene>
<keyword evidence="3" id="KW-1185">Reference proteome</keyword>
<organism evidence="2 3">
    <name type="scientific">Actinomadura fibrosa</name>
    <dbReference type="NCBI Taxonomy" id="111802"/>
    <lineage>
        <taxon>Bacteria</taxon>
        <taxon>Bacillati</taxon>
        <taxon>Actinomycetota</taxon>
        <taxon>Actinomycetes</taxon>
        <taxon>Streptosporangiales</taxon>
        <taxon>Thermomonosporaceae</taxon>
        <taxon>Actinomadura</taxon>
    </lineage>
</organism>